<proteinExistence type="predicted"/>
<reference evidence="1 2" key="1">
    <citation type="journal article" date="2012" name="Genome Biol.">
        <title>Genome and low-iron response of an oceanic diatom adapted to chronic iron limitation.</title>
        <authorList>
            <person name="Lommer M."/>
            <person name="Specht M."/>
            <person name="Roy A.S."/>
            <person name="Kraemer L."/>
            <person name="Andreson R."/>
            <person name="Gutowska M.A."/>
            <person name="Wolf J."/>
            <person name="Bergner S.V."/>
            <person name="Schilhabel M.B."/>
            <person name="Klostermeier U.C."/>
            <person name="Beiko R.G."/>
            <person name="Rosenstiel P."/>
            <person name="Hippler M."/>
            <person name="Laroche J."/>
        </authorList>
    </citation>
    <scope>NUCLEOTIDE SEQUENCE [LARGE SCALE GENOMIC DNA]</scope>
    <source>
        <strain evidence="1 2">CCMP1005</strain>
    </source>
</reference>
<gene>
    <name evidence="1" type="ORF">THAOC_20695</name>
</gene>
<evidence type="ECO:0000313" key="2">
    <source>
        <dbReference type="Proteomes" id="UP000266841"/>
    </source>
</evidence>
<dbReference type="Proteomes" id="UP000266841">
    <property type="component" value="Unassembled WGS sequence"/>
</dbReference>
<sequence>MVQKRVAVGDPVAICFLGAHHERGTYGLEKDTSRTDELCQQAAQLGAQRGSLHSWESSRRGRESVSHYEEAAMCGHVLSRFNLGVWEYNHGQGHLALQHFLISAKLGHTASLDTIKRLLSEGIATEADYTGALQGYEAAIREMSSPSREDARVMGIEKLVRFAARRRRPGY</sequence>
<dbReference type="EMBL" id="AGNL01023581">
    <property type="protein sequence ID" value="EJK59118.1"/>
    <property type="molecule type" value="Genomic_DNA"/>
</dbReference>
<organism evidence="1 2">
    <name type="scientific">Thalassiosira oceanica</name>
    <name type="common">Marine diatom</name>
    <dbReference type="NCBI Taxonomy" id="159749"/>
    <lineage>
        <taxon>Eukaryota</taxon>
        <taxon>Sar</taxon>
        <taxon>Stramenopiles</taxon>
        <taxon>Ochrophyta</taxon>
        <taxon>Bacillariophyta</taxon>
        <taxon>Coscinodiscophyceae</taxon>
        <taxon>Thalassiosirophycidae</taxon>
        <taxon>Thalassiosirales</taxon>
        <taxon>Thalassiosiraceae</taxon>
        <taxon>Thalassiosira</taxon>
    </lineage>
</organism>
<accession>K0RZ96</accession>
<dbReference type="InterPro" id="IPR011990">
    <property type="entry name" value="TPR-like_helical_dom_sf"/>
</dbReference>
<dbReference type="Gene3D" id="1.25.40.10">
    <property type="entry name" value="Tetratricopeptide repeat domain"/>
    <property type="match status" value="1"/>
</dbReference>
<comment type="caution">
    <text evidence="1">The sequence shown here is derived from an EMBL/GenBank/DDBJ whole genome shotgun (WGS) entry which is preliminary data.</text>
</comment>
<dbReference type="SUPFAM" id="SSF81901">
    <property type="entry name" value="HCP-like"/>
    <property type="match status" value="1"/>
</dbReference>
<name>K0RZ96_THAOC</name>
<protein>
    <submittedName>
        <fullName evidence="1">Uncharacterized protein</fullName>
    </submittedName>
</protein>
<keyword evidence="2" id="KW-1185">Reference proteome</keyword>
<dbReference type="OrthoDB" id="40126at2759"/>
<evidence type="ECO:0000313" key="1">
    <source>
        <dbReference type="EMBL" id="EJK59118.1"/>
    </source>
</evidence>
<dbReference type="AlphaFoldDB" id="K0RZ96"/>